<protein>
    <submittedName>
        <fullName evidence="7">Nitroflavin-reductase</fullName>
    </submittedName>
</protein>
<keyword evidence="5" id="KW-0521">NADP</keyword>
<keyword evidence="2 5" id="KW-0285">Flavoprotein</keyword>
<dbReference type="InterPro" id="IPR016446">
    <property type="entry name" value="Flavin_OxRdtase_Frp"/>
</dbReference>
<feature type="domain" description="Nitroreductase" evidence="6">
    <location>
        <begin position="11"/>
        <end position="165"/>
    </location>
</feature>
<organism evidence="7 8">
    <name type="scientific">Listeria floridensis FSL S10-1187</name>
    <dbReference type="NCBI Taxonomy" id="1265817"/>
    <lineage>
        <taxon>Bacteria</taxon>
        <taxon>Bacillati</taxon>
        <taxon>Bacillota</taxon>
        <taxon>Bacilli</taxon>
        <taxon>Bacillales</taxon>
        <taxon>Listeriaceae</taxon>
        <taxon>Listeria</taxon>
    </lineage>
</organism>
<name>A0ABP3AY15_9LIST</name>
<evidence type="ECO:0000256" key="3">
    <source>
        <dbReference type="ARBA" id="ARBA00022643"/>
    </source>
</evidence>
<keyword evidence="3 5" id="KW-0288">FMN</keyword>
<keyword evidence="4 5" id="KW-0560">Oxidoreductase</keyword>
<dbReference type="InterPro" id="IPR000415">
    <property type="entry name" value="Nitroreductase-like"/>
</dbReference>
<evidence type="ECO:0000313" key="7">
    <source>
        <dbReference type="EMBL" id="EUJ28008.1"/>
    </source>
</evidence>
<evidence type="ECO:0000313" key="8">
    <source>
        <dbReference type="Proteomes" id="UP000019249"/>
    </source>
</evidence>
<accession>A0ABP3AY15</accession>
<dbReference type="SUPFAM" id="SSF55469">
    <property type="entry name" value="FMN-dependent nitroreductase-like"/>
    <property type="match status" value="1"/>
</dbReference>
<dbReference type="NCBIfam" id="NF008033">
    <property type="entry name" value="PRK10765.1"/>
    <property type="match status" value="1"/>
</dbReference>
<dbReference type="Proteomes" id="UP000019249">
    <property type="component" value="Unassembled WGS sequence"/>
</dbReference>
<comment type="similarity">
    <text evidence="1 5">Belongs to the flavin oxidoreductase frp family.</text>
</comment>
<dbReference type="Gene3D" id="3.40.109.10">
    <property type="entry name" value="NADH Oxidase"/>
    <property type="match status" value="1"/>
</dbReference>
<proteinExistence type="inferred from homology"/>
<evidence type="ECO:0000256" key="2">
    <source>
        <dbReference type="ARBA" id="ARBA00022630"/>
    </source>
</evidence>
<dbReference type="PANTHER" id="PTHR43425:SF3">
    <property type="entry name" value="NADPH-DEPENDENT OXIDOREDUCTASE"/>
    <property type="match status" value="1"/>
</dbReference>
<reference evidence="7 8" key="1">
    <citation type="journal article" date="2014" name="Int. J. Syst. Evol. Microbiol.">
        <title>Listeria floridensis sp. nov., Listeria aquatica sp. nov., Listeria cornellensis sp. nov., Listeria riparia sp. nov. and Listeria grandensis sp. nov., from agricultural and natural environments.</title>
        <authorList>
            <person name="den Bakker H.C."/>
            <person name="Warchocki S."/>
            <person name="Wright E.M."/>
            <person name="Allred A.F."/>
            <person name="Ahlstrom C."/>
            <person name="Manuel C.S."/>
            <person name="Stasiewicz M.J."/>
            <person name="Burrell A."/>
            <person name="Roof S."/>
            <person name="Strawn L."/>
            <person name="Fortes E.D."/>
            <person name="Nightingale K.K."/>
            <person name="Kephart D."/>
            <person name="Wiedmann M."/>
        </authorList>
    </citation>
    <scope>NUCLEOTIDE SEQUENCE [LARGE SCALE GENOMIC DNA]</scope>
    <source>
        <strain evidence="7 8">FSL S10-1187</strain>
    </source>
</reference>
<evidence type="ECO:0000256" key="1">
    <source>
        <dbReference type="ARBA" id="ARBA00008366"/>
    </source>
</evidence>
<comment type="caution">
    <text evidence="7">The sequence shown here is derived from an EMBL/GenBank/DDBJ whole genome shotgun (WGS) entry which is preliminary data.</text>
</comment>
<dbReference type="Pfam" id="PF00881">
    <property type="entry name" value="Nitroreductase"/>
    <property type="match status" value="1"/>
</dbReference>
<keyword evidence="8" id="KW-1185">Reference proteome</keyword>
<dbReference type="PIRSF" id="PIRSF005426">
    <property type="entry name" value="Frp"/>
    <property type="match status" value="1"/>
</dbReference>
<gene>
    <name evidence="7" type="ORF">MFLO_12611</name>
</gene>
<dbReference type="CDD" id="cd02146">
    <property type="entry name" value="NfsA-like"/>
    <property type="match status" value="1"/>
</dbReference>
<evidence type="ECO:0000259" key="6">
    <source>
        <dbReference type="Pfam" id="PF00881"/>
    </source>
</evidence>
<dbReference type="PANTHER" id="PTHR43425">
    <property type="entry name" value="OXYGEN-INSENSITIVE NADPH NITROREDUCTASE"/>
    <property type="match status" value="1"/>
</dbReference>
<sequence length="246" mass="27471">MINQTIEQLLSHYSVRAFKDKALTESEIRLLVESAQAASTSNFVQAYSIIGVSDKKIRRELAQIAGGMDYVETTGQFFVFTADLNRNKSIAESKGANPASLDTTEKWLVAVIDAALAAQNMAIAAESLGLGICYIGGIRNNIKQVSDLLEIPDHAMPLFGLTIGYPEQNSAPKPRMPYELVYHENRYQQKEEGLYQAYDETISKYYTDRTGGVRSETWTEQIAKGMEHATRLDMKDFIESKKLGLK</sequence>
<evidence type="ECO:0000256" key="5">
    <source>
        <dbReference type="PIRNR" id="PIRNR005426"/>
    </source>
</evidence>
<dbReference type="InterPro" id="IPR029479">
    <property type="entry name" value="Nitroreductase"/>
</dbReference>
<dbReference type="EMBL" id="AODF01000030">
    <property type="protein sequence ID" value="EUJ28008.1"/>
    <property type="molecule type" value="Genomic_DNA"/>
</dbReference>
<evidence type="ECO:0000256" key="4">
    <source>
        <dbReference type="ARBA" id="ARBA00023002"/>
    </source>
</evidence>